<protein>
    <recommendedName>
        <fullName evidence="8">Subtilisin inhibitor domain-containing protein</fullName>
    </recommendedName>
</protein>
<dbReference type="RefSeq" id="WP_253862018.1">
    <property type="nucleotide sequence ID" value="NZ_BAAALN010000001.1"/>
</dbReference>
<keyword evidence="4" id="KW-0646">Protease inhibitor</keyword>
<dbReference type="InterPro" id="IPR036819">
    <property type="entry name" value="Subtilisin_inhibitor-like_sf"/>
</dbReference>
<evidence type="ECO:0000313" key="10">
    <source>
        <dbReference type="Proteomes" id="UP001500653"/>
    </source>
</evidence>
<keyword evidence="5" id="KW-0722">Serine protease inhibitor</keyword>
<keyword evidence="6" id="KW-1015">Disulfide bond</keyword>
<dbReference type="PROSITE" id="PS00999">
    <property type="entry name" value="SSI"/>
    <property type="match status" value="1"/>
</dbReference>
<evidence type="ECO:0000259" key="8">
    <source>
        <dbReference type="Pfam" id="PF00720"/>
    </source>
</evidence>
<dbReference type="SUPFAM" id="SSF55399">
    <property type="entry name" value="Subtilisin inhibitor"/>
    <property type="match status" value="1"/>
</dbReference>
<comment type="caution">
    <text evidence="9">The sequence shown here is derived from an EMBL/GenBank/DDBJ whole genome shotgun (WGS) entry which is preliminary data.</text>
</comment>
<dbReference type="Proteomes" id="UP001500653">
    <property type="component" value="Unassembled WGS sequence"/>
</dbReference>
<dbReference type="InterPro" id="IPR020054">
    <property type="entry name" value="Prot_inh_SSI_I16_CS"/>
</dbReference>
<keyword evidence="3" id="KW-0964">Secreted</keyword>
<evidence type="ECO:0000256" key="3">
    <source>
        <dbReference type="ARBA" id="ARBA00022525"/>
    </source>
</evidence>
<reference evidence="9 10" key="1">
    <citation type="journal article" date="2019" name="Int. J. Syst. Evol. Microbiol.">
        <title>The Global Catalogue of Microorganisms (GCM) 10K type strain sequencing project: providing services to taxonomists for standard genome sequencing and annotation.</title>
        <authorList>
            <consortium name="The Broad Institute Genomics Platform"/>
            <consortium name="The Broad Institute Genome Sequencing Center for Infectious Disease"/>
            <person name="Wu L."/>
            <person name="Ma J."/>
        </authorList>
    </citation>
    <scope>NUCLEOTIDE SEQUENCE [LARGE SCALE GENOMIC DNA]</scope>
    <source>
        <strain evidence="9 10">JCM 13023</strain>
    </source>
</reference>
<feature type="signal peptide" evidence="7">
    <location>
        <begin position="1"/>
        <end position="30"/>
    </location>
</feature>
<dbReference type="Gene3D" id="3.30.350.10">
    <property type="entry name" value="Subtilisin inhibitor-like"/>
    <property type="match status" value="1"/>
</dbReference>
<organism evidence="9 10">
    <name type="scientific">Prauserella halophila</name>
    <dbReference type="NCBI Taxonomy" id="185641"/>
    <lineage>
        <taxon>Bacteria</taxon>
        <taxon>Bacillati</taxon>
        <taxon>Actinomycetota</taxon>
        <taxon>Actinomycetes</taxon>
        <taxon>Pseudonocardiales</taxon>
        <taxon>Pseudonocardiaceae</taxon>
        <taxon>Prauserella</taxon>
    </lineage>
</organism>
<proteinExistence type="inferred from homology"/>
<dbReference type="InterPro" id="IPR023549">
    <property type="entry name" value="Subtilisin_inhibitor"/>
</dbReference>
<evidence type="ECO:0000256" key="2">
    <source>
        <dbReference type="ARBA" id="ARBA00010472"/>
    </source>
</evidence>
<feature type="domain" description="Subtilisin inhibitor" evidence="8">
    <location>
        <begin position="50"/>
        <end position="119"/>
    </location>
</feature>
<evidence type="ECO:0000256" key="6">
    <source>
        <dbReference type="ARBA" id="ARBA00023157"/>
    </source>
</evidence>
<evidence type="ECO:0000313" key="9">
    <source>
        <dbReference type="EMBL" id="GAA1223723.1"/>
    </source>
</evidence>
<dbReference type="EMBL" id="BAAALN010000001">
    <property type="protein sequence ID" value="GAA1223723.1"/>
    <property type="molecule type" value="Genomic_DNA"/>
</dbReference>
<sequence length="133" mass="13583">MRTFSARLSRTVTVAACTLAVLSLGGQATAAPPESSLALSLQHSDGTIAFTQLHCDPAGGSHPTGAQACESLDEVGGQPAALGSDSHGDLCPMIYAPVRASAHGHWRGEPVHFTTTYNNSCLADAESGGVFGF</sequence>
<comment type="similarity">
    <text evidence="2">Belongs to the protease inhibitor I16 (SSI) family.</text>
</comment>
<evidence type="ECO:0000256" key="5">
    <source>
        <dbReference type="ARBA" id="ARBA00022900"/>
    </source>
</evidence>
<evidence type="ECO:0000256" key="7">
    <source>
        <dbReference type="SAM" id="SignalP"/>
    </source>
</evidence>
<feature type="chain" id="PRO_5045075379" description="Subtilisin inhibitor domain-containing protein" evidence="7">
    <location>
        <begin position="31"/>
        <end position="133"/>
    </location>
</feature>
<keyword evidence="7" id="KW-0732">Signal</keyword>
<name>A0ABN1VXI2_9PSEU</name>
<evidence type="ECO:0000256" key="1">
    <source>
        <dbReference type="ARBA" id="ARBA00004613"/>
    </source>
</evidence>
<keyword evidence="10" id="KW-1185">Reference proteome</keyword>
<accession>A0ABN1VXI2</accession>
<dbReference type="Pfam" id="PF00720">
    <property type="entry name" value="SSI"/>
    <property type="match status" value="1"/>
</dbReference>
<gene>
    <name evidence="9" type="ORF">GCM10009676_01380</name>
</gene>
<comment type="subcellular location">
    <subcellularLocation>
        <location evidence="1">Secreted</location>
    </subcellularLocation>
</comment>
<evidence type="ECO:0000256" key="4">
    <source>
        <dbReference type="ARBA" id="ARBA00022690"/>
    </source>
</evidence>